<dbReference type="InterPro" id="IPR029016">
    <property type="entry name" value="GAF-like_dom_sf"/>
</dbReference>
<dbReference type="PROSITE" id="PS51077">
    <property type="entry name" value="HTH_ICLR"/>
    <property type="match status" value="1"/>
</dbReference>
<dbReference type="Pfam" id="PF01614">
    <property type="entry name" value="IclR_C"/>
    <property type="match status" value="1"/>
</dbReference>
<feature type="domain" description="IclR-ED" evidence="6">
    <location>
        <begin position="89"/>
        <end position="264"/>
    </location>
</feature>
<dbReference type="InterPro" id="IPR050707">
    <property type="entry name" value="HTH_MetabolicPath_Reg"/>
</dbReference>
<dbReference type="InterPro" id="IPR036390">
    <property type="entry name" value="WH_DNA-bd_sf"/>
</dbReference>
<evidence type="ECO:0000259" key="6">
    <source>
        <dbReference type="PROSITE" id="PS51078"/>
    </source>
</evidence>
<evidence type="ECO:0000259" key="5">
    <source>
        <dbReference type="PROSITE" id="PS51077"/>
    </source>
</evidence>
<keyword evidence="3" id="KW-0804">Transcription</keyword>
<dbReference type="Proteomes" id="UP001595824">
    <property type="component" value="Unassembled WGS sequence"/>
</dbReference>
<dbReference type="SMART" id="SM00346">
    <property type="entry name" value="HTH_ICLR"/>
    <property type="match status" value="1"/>
</dbReference>
<name>A0ABV8T5U8_9ACTN</name>
<evidence type="ECO:0000256" key="2">
    <source>
        <dbReference type="ARBA" id="ARBA00023125"/>
    </source>
</evidence>
<dbReference type="Gene3D" id="1.10.10.10">
    <property type="entry name" value="Winged helix-like DNA-binding domain superfamily/Winged helix DNA-binding domain"/>
    <property type="match status" value="1"/>
</dbReference>
<keyword evidence="2" id="KW-0238">DNA-binding</keyword>
<evidence type="ECO:0000256" key="1">
    <source>
        <dbReference type="ARBA" id="ARBA00023015"/>
    </source>
</evidence>
<dbReference type="SUPFAM" id="SSF46785">
    <property type="entry name" value="Winged helix' DNA-binding domain"/>
    <property type="match status" value="1"/>
</dbReference>
<dbReference type="RefSeq" id="WP_381736432.1">
    <property type="nucleotide sequence ID" value="NZ_JBHSDP010000002.1"/>
</dbReference>
<dbReference type="PANTHER" id="PTHR30136:SF35">
    <property type="entry name" value="HTH-TYPE TRANSCRIPTIONAL REGULATOR RV1719"/>
    <property type="match status" value="1"/>
</dbReference>
<organism evidence="7 8">
    <name type="scientific">Streptomyces andamanensis</name>
    <dbReference type="NCBI Taxonomy" id="1565035"/>
    <lineage>
        <taxon>Bacteria</taxon>
        <taxon>Bacillati</taxon>
        <taxon>Actinomycetota</taxon>
        <taxon>Actinomycetes</taxon>
        <taxon>Kitasatosporales</taxon>
        <taxon>Streptomycetaceae</taxon>
        <taxon>Streptomyces</taxon>
    </lineage>
</organism>
<feature type="compositionally biased region" description="Low complexity" evidence="4">
    <location>
        <begin position="1"/>
        <end position="15"/>
    </location>
</feature>
<evidence type="ECO:0000313" key="7">
    <source>
        <dbReference type="EMBL" id="MFC4326359.1"/>
    </source>
</evidence>
<evidence type="ECO:0000256" key="3">
    <source>
        <dbReference type="ARBA" id="ARBA00023163"/>
    </source>
</evidence>
<dbReference type="InterPro" id="IPR014757">
    <property type="entry name" value="Tscrpt_reg_IclR_C"/>
</dbReference>
<dbReference type="Pfam" id="PF09339">
    <property type="entry name" value="HTH_IclR"/>
    <property type="match status" value="1"/>
</dbReference>
<dbReference type="Gene3D" id="3.30.450.40">
    <property type="match status" value="1"/>
</dbReference>
<dbReference type="PANTHER" id="PTHR30136">
    <property type="entry name" value="HELIX-TURN-HELIX TRANSCRIPTIONAL REGULATOR, ICLR FAMILY"/>
    <property type="match status" value="1"/>
</dbReference>
<reference evidence="8" key="1">
    <citation type="journal article" date="2019" name="Int. J. Syst. Evol. Microbiol.">
        <title>The Global Catalogue of Microorganisms (GCM) 10K type strain sequencing project: providing services to taxonomists for standard genome sequencing and annotation.</title>
        <authorList>
            <consortium name="The Broad Institute Genomics Platform"/>
            <consortium name="The Broad Institute Genome Sequencing Center for Infectious Disease"/>
            <person name="Wu L."/>
            <person name="Ma J."/>
        </authorList>
    </citation>
    <scope>NUCLEOTIDE SEQUENCE [LARGE SCALE GENOMIC DNA]</scope>
    <source>
        <strain evidence="8">PCU 347</strain>
    </source>
</reference>
<keyword evidence="1" id="KW-0805">Transcription regulation</keyword>
<proteinExistence type="predicted"/>
<evidence type="ECO:0000313" key="8">
    <source>
        <dbReference type="Proteomes" id="UP001595824"/>
    </source>
</evidence>
<comment type="caution">
    <text evidence="7">The sequence shown here is derived from an EMBL/GenBank/DDBJ whole genome shotgun (WGS) entry which is preliminary data.</text>
</comment>
<sequence>MTDSAADALRPASAAVPPPARAPSGAQAVRRALDLLHCFHDNGPDLSASDLARRLELPMSTAHRLARTLLAADFLEQDFRTSRYRLGPAVTELGRLSYHQRGLHLAAPELADLAERTGATADLALRSGPYAVIVAGGSVTPKVGLRRPLHSTALGKVLLAWPRPGDPDLGSLPPLHAFTERTIVERDALRAELARVREDGHALNDGESAQGVRTLAVPVLDRAGHARFALAVRGTPELITAAALPRFLERALSCARALEVLLLAPAERRDGT</sequence>
<dbReference type="InterPro" id="IPR005471">
    <property type="entry name" value="Tscrpt_reg_IclR_N"/>
</dbReference>
<keyword evidence="8" id="KW-1185">Reference proteome</keyword>
<feature type="region of interest" description="Disordered" evidence="4">
    <location>
        <begin position="1"/>
        <end position="23"/>
    </location>
</feature>
<dbReference type="InterPro" id="IPR036388">
    <property type="entry name" value="WH-like_DNA-bd_sf"/>
</dbReference>
<dbReference type="SUPFAM" id="SSF55781">
    <property type="entry name" value="GAF domain-like"/>
    <property type="match status" value="1"/>
</dbReference>
<gene>
    <name evidence="7" type="ORF">ACFPC0_00655</name>
</gene>
<feature type="domain" description="HTH iclR-type" evidence="5">
    <location>
        <begin position="26"/>
        <end position="88"/>
    </location>
</feature>
<protein>
    <submittedName>
        <fullName evidence="7">IclR family transcriptional regulator</fullName>
    </submittedName>
</protein>
<evidence type="ECO:0000256" key="4">
    <source>
        <dbReference type="SAM" id="MobiDB-lite"/>
    </source>
</evidence>
<accession>A0ABV8T5U8</accession>
<dbReference type="PROSITE" id="PS51078">
    <property type="entry name" value="ICLR_ED"/>
    <property type="match status" value="1"/>
</dbReference>
<dbReference type="EMBL" id="JBHSDP010000002">
    <property type="protein sequence ID" value="MFC4326359.1"/>
    <property type="molecule type" value="Genomic_DNA"/>
</dbReference>